<sequence>MPSSPRTNIKLANLQRIVKLLRDIGETPPLSPLKPICGVALAILESIQDIRRFKDDHEDLAERITVLVVALSEEMTKHNHLGASDPDLERRLGTLLNTLTDIKEYSQQQLKIKWFKAALRTQELKDKLQQCGKRLDEAKQLFNITSLIAIQKTLAAKQGVSAADFNHFIAETTARTTEVVSLTQESRVETSRGFDNVLEKLDTLLCHGEFQTFLHGQLDMKRTLATFAAGYVCRAELTNSERRTKVIVKVFSLDKEPQLDFRKEVKKMQKMTHPNLHRILGISPPQSTAPFVVLSEYAHNDVYDFLDTNLKKDKVTSFMITLKILQGIASGLEFLRCLSTLSKDEIEECAKVTNFVLTSEGQVVIGHNLVTTCWGGKEDYQKDRATSDSLGEWLKTIFYTLIVQFAYGSHRQDYANWDWVMARGDDGRKNNRHLRYLQTFACYLVPTIKETSDHFDTVLEALEGQWERQELTFPAIRKAVMRERGSAFVYRPKVAINACVGDVGYMDEQGTFRLLTNVTRRAEFQVKLRDLSGLTSNTSFSEGTPDGSGKLRSVLFYTPDNRPSHCRTDHDELQSISHKFFNTFSASVRRQSTSQCITDPRDAWRFLLDNAVQLCNDHADQYPNLKIEDLILVIGTQRDLRYMYLDRREESESSKPSQDLSKDLNIDFVEYETPSPDLPWGYWVVEDGSGIEFTDWRCKENILFVQLEDIDIPRM</sequence>
<organism evidence="2 3">
    <name type="scientific">Hohenbuehelia grisea</name>
    <dbReference type="NCBI Taxonomy" id="104357"/>
    <lineage>
        <taxon>Eukaryota</taxon>
        <taxon>Fungi</taxon>
        <taxon>Dikarya</taxon>
        <taxon>Basidiomycota</taxon>
        <taxon>Agaricomycotina</taxon>
        <taxon>Agaricomycetes</taxon>
        <taxon>Agaricomycetidae</taxon>
        <taxon>Agaricales</taxon>
        <taxon>Pleurotineae</taxon>
        <taxon>Pleurotaceae</taxon>
        <taxon>Hohenbuehelia</taxon>
    </lineage>
</organism>
<dbReference type="InterPro" id="IPR011009">
    <property type="entry name" value="Kinase-like_dom_sf"/>
</dbReference>
<dbReference type="Gene3D" id="1.20.930.20">
    <property type="entry name" value="Adaptor protein Cbl, N-terminal domain"/>
    <property type="match status" value="1"/>
</dbReference>
<evidence type="ECO:0000313" key="3">
    <source>
        <dbReference type="Proteomes" id="UP001556367"/>
    </source>
</evidence>
<dbReference type="EMBL" id="JASNQZ010000004">
    <property type="protein sequence ID" value="KAL0957951.1"/>
    <property type="molecule type" value="Genomic_DNA"/>
</dbReference>
<dbReference type="InterPro" id="IPR001245">
    <property type="entry name" value="Ser-Thr/Tyr_kinase_cat_dom"/>
</dbReference>
<keyword evidence="3" id="KW-1185">Reference proteome</keyword>
<feature type="domain" description="Serine-threonine/tyrosine-protein kinase catalytic" evidence="1">
    <location>
        <begin position="219"/>
        <end position="337"/>
    </location>
</feature>
<evidence type="ECO:0000313" key="2">
    <source>
        <dbReference type="EMBL" id="KAL0957951.1"/>
    </source>
</evidence>
<gene>
    <name evidence="2" type="ORF">HGRIS_000132</name>
</gene>
<evidence type="ECO:0000259" key="1">
    <source>
        <dbReference type="Pfam" id="PF07714"/>
    </source>
</evidence>
<dbReference type="SUPFAM" id="SSF56112">
    <property type="entry name" value="Protein kinase-like (PK-like)"/>
    <property type="match status" value="1"/>
</dbReference>
<proteinExistence type="predicted"/>
<reference evidence="3" key="1">
    <citation type="submission" date="2024-06" db="EMBL/GenBank/DDBJ databases">
        <title>Multi-omics analyses provide insights into the biosynthesis of the anticancer antibiotic pleurotin in Hohenbuehelia grisea.</title>
        <authorList>
            <person name="Weaver J.A."/>
            <person name="Alberti F."/>
        </authorList>
    </citation>
    <scope>NUCLEOTIDE SEQUENCE [LARGE SCALE GENOMIC DNA]</scope>
    <source>
        <strain evidence="3">T-177</strain>
    </source>
</reference>
<comment type="caution">
    <text evidence="2">The sequence shown here is derived from an EMBL/GenBank/DDBJ whole genome shotgun (WGS) entry which is preliminary data.</text>
</comment>
<dbReference type="CDD" id="cd21037">
    <property type="entry name" value="MLKL_NTD"/>
    <property type="match status" value="1"/>
</dbReference>
<dbReference type="Proteomes" id="UP001556367">
    <property type="component" value="Unassembled WGS sequence"/>
</dbReference>
<name>A0ABR3JQX4_9AGAR</name>
<accession>A0ABR3JQX4</accession>
<dbReference type="InterPro" id="IPR036537">
    <property type="entry name" value="Adaptor_Cbl_N_dom_sf"/>
</dbReference>
<dbReference type="InterPro" id="IPR059179">
    <property type="entry name" value="MLKL-like_MCAfunc"/>
</dbReference>
<protein>
    <recommendedName>
        <fullName evidence="1">Serine-threonine/tyrosine-protein kinase catalytic domain-containing protein</fullName>
    </recommendedName>
</protein>
<dbReference type="Pfam" id="PF07714">
    <property type="entry name" value="PK_Tyr_Ser-Thr"/>
    <property type="match status" value="1"/>
</dbReference>
<dbReference type="Gene3D" id="1.10.510.10">
    <property type="entry name" value="Transferase(Phosphotransferase) domain 1"/>
    <property type="match status" value="1"/>
</dbReference>